<gene>
    <name evidence="1" type="ORF">Fot_34980</name>
</gene>
<proteinExistence type="predicted"/>
<evidence type="ECO:0008006" key="3">
    <source>
        <dbReference type="Google" id="ProtNLM"/>
    </source>
</evidence>
<evidence type="ECO:0000313" key="2">
    <source>
        <dbReference type="Proteomes" id="UP001604277"/>
    </source>
</evidence>
<accession>A0ABD1SK83</accession>
<name>A0ABD1SK83_9LAMI</name>
<comment type="caution">
    <text evidence="1">The sequence shown here is derived from an EMBL/GenBank/DDBJ whole genome shotgun (WGS) entry which is preliminary data.</text>
</comment>
<dbReference type="Proteomes" id="UP001604277">
    <property type="component" value="Unassembled WGS sequence"/>
</dbReference>
<reference evidence="2" key="1">
    <citation type="submission" date="2024-07" db="EMBL/GenBank/DDBJ databases">
        <title>Two chromosome-level genome assemblies of Korean endemic species Abeliophyllum distichum and Forsythia ovata (Oleaceae).</title>
        <authorList>
            <person name="Jang H."/>
        </authorList>
    </citation>
    <scope>NUCLEOTIDE SEQUENCE [LARGE SCALE GENOMIC DNA]</scope>
</reference>
<organism evidence="1 2">
    <name type="scientific">Forsythia ovata</name>
    <dbReference type="NCBI Taxonomy" id="205694"/>
    <lineage>
        <taxon>Eukaryota</taxon>
        <taxon>Viridiplantae</taxon>
        <taxon>Streptophyta</taxon>
        <taxon>Embryophyta</taxon>
        <taxon>Tracheophyta</taxon>
        <taxon>Spermatophyta</taxon>
        <taxon>Magnoliopsida</taxon>
        <taxon>eudicotyledons</taxon>
        <taxon>Gunneridae</taxon>
        <taxon>Pentapetalae</taxon>
        <taxon>asterids</taxon>
        <taxon>lamiids</taxon>
        <taxon>Lamiales</taxon>
        <taxon>Oleaceae</taxon>
        <taxon>Forsythieae</taxon>
        <taxon>Forsythia</taxon>
    </lineage>
</organism>
<protein>
    <recommendedName>
        <fullName evidence="3">F-box/kelch-repeat protein</fullName>
    </recommendedName>
</protein>
<sequence length="122" mass="13582">MWVMREYGVAESWTPLVGNFLGGGRLGKTLYTKGSNVLMVTDFGEQVLFTRCGWDTCAIQGSKDSLHVEEYVESLVLLNHRGGTSMGNHGINDAASHVREEAEVEQNPLIEIIFLLILFNHD</sequence>
<keyword evidence="2" id="KW-1185">Reference proteome</keyword>
<dbReference type="AlphaFoldDB" id="A0ABD1SK83"/>
<evidence type="ECO:0000313" key="1">
    <source>
        <dbReference type="EMBL" id="KAL2501132.1"/>
    </source>
</evidence>
<dbReference type="EMBL" id="JBFOLJ010000010">
    <property type="protein sequence ID" value="KAL2501132.1"/>
    <property type="molecule type" value="Genomic_DNA"/>
</dbReference>